<dbReference type="AlphaFoldDB" id="A0A845QUP0"/>
<gene>
    <name evidence="3" type="ORF">D3Z33_01470</name>
</gene>
<keyword evidence="1" id="KW-0472">Membrane</keyword>
<dbReference type="InterPro" id="IPR018649">
    <property type="entry name" value="SHOCT"/>
</dbReference>
<evidence type="ECO:0000313" key="4">
    <source>
        <dbReference type="Proteomes" id="UP000467132"/>
    </source>
</evidence>
<feature type="transmembrane region" description="Helical" evidence="1">
    <location>
        <begin position="20"/>
        <end position="46"/>
    </location>
</feature>
<feature type="domain" description="SHOCT" evidence="2">
    <location>
        <begin position="57"/>
        <end position="81"/>
    </location>
</feature>
<dbReference type="Proteomes" id="UP000467132">
    <property type="component" value="Unassembled WGS sequence"/>
</dbReference>
<reference evidence="3 4" key="1">
    <citation type="submission" date="2018-08" db="EMBL/GenBank/DDBJ databases">
        <title>Murine metabolic-syndrome-specific gut microbial biobank.</title>
        <authorList>
            <person name="Liu C."/>
        </authorList>
    </citation>
    <scope>NUCLEOTIDE SEQUENCE [LARGE SCALE GENOMIC DNA]</scope>
    <source>
        <strain evidence="3 4">583</strain>
    </source>
</reference>
<proteinExistence type="predicted"/>
<keyword evidence="1" id="KW-1133">Transmembrane helix</keyword>
<accession>A0A845QUP0</accession>
<keyword evidence="1" id="KW-0812">Transmembrane</keyword>
<evidence type="ECO:0000313" key="3">
    <source>
        <dbReference type="EMBL" id="NBI05519.1"/>
    </source>
</evidence>
<comment type="caution">
    <text evidence="3">The sequence shown here is derived from an EMBL/GenBank/DDBJ whole genome shotgun (WGS) entry which is preliminary data.</text>
</comment>
<evidence type="ECO:0000259" key="2">
    <source>
        <dbReference type="Pfam" id="PF09851"/>
    </source>
</evidence>
<evidence type="ECO:0000256" key="1">
    <source>
        <dbReference type="SAM" id="Phobius"/>
    </source>
</evidence>
<sequence>MDGFMDTGFHDMMNLGSRLSSWFIIYDIIKLIIIVIVVIVLVKMFINNSKNNNSNRAIDILKERYASGEISEEEYNNKLKNLKS</sequence>
<dbReference type="Pfam" id="PF09851">
    <property type="entry name" value="SHOCT"/>
    <property type="match status" value="1"/>
</dbReference>
<organism evidence="3 4">
    <name type="scientific">Senegalia massiliensis</name>
    <dbReference type="NCBI Taxonomy" id="1720316"/>
    <lineage>
        <taxon>Bacteria</taxon>
        <taxon>Bacillati</taxon>
        <taxon>Bacillota</taxon>
        <taxon>Clostridia</taxon>
        <taxon>Eubacteriales</taxon>
        <taxon>Clostridiaceae</taxon>
        <taxon>Senegalia</taxon>
    </lineage>
</organism>
<protein>
    <submittedName>
        <fullName evidence="3">SHOCT domain-containing protein</fullName>
    </submittedName>
</protein>
<dbReference type="RefSeq" id="WP_160196030.1">
    <property type="nucleotide sequence ID" value="NZ_QXXA01000003.1"/>
</dbReference>
<name>A0A845QUP0_9CLOT</name>
<dbReference type="EMBL" id="QXXA01000003">
    <property type="protein sequence ID" value="NBI05519.1"/>
    <property type="molecule type" value="Genomic_DNA"/>
</dbReference>
<keyword evidence="4" id="KW-1185">Reference proteome</keyword>